<reference evidence="1 2" key="1">
    <citation type="submission" date="2015-09" db="EMBL/GenBank/DDBJ databases">
        <title>Sorangium comparison.</title>
        <authorList>
            <person name="Zaburannyi N."/>
            <person name="Bunk B."/>
            <person name="Overmann J."/>
            <person name="Mueller R."/>
        </authorList>
    </citation>
    <scope>NUCLEOTIDE SEQUENCE [LARGE SCALE GENOMIC DNA]</scope>
    <source>
        <strain evidence="1 2">So ce836</strain>
    </source>
</reference>
<name>A0A4P2QXJ0_SORCE</name>
<protein>
    <submittedName>
        <fullName evidence="1">Uncharacterized protein</fullName>
    </submittedName>
</protein>
<proteinExistence type="predicted"/>
<evidence type="ECO:0000313" key="2">
    <source>
        <dbReference type="Proteomes" id="UP000295497"/>
    </source>
</evidence>
<dbReference type="Proteomes" id="UP000295497">
    <property type="component" value="Chromosome"/>
</dbReference>
<sequence>MRRPVGAGSEAAVAPGALPEAALASAVRAVRGR</sequence>
<evidence type="ECO:0000313" key="1">
    <source>
        <dbReference type="EMBL" id="AUX35254.1"/>
    </source>
</evidence>
<dbReference type="EMBL" id="CP012672">
    <property type="protein sequence ID" value="AUX35254.1"/>
    <property type="molecule type" value="Genomic_DNA"/>
</dbReference>
<gene>
    <name evidence="1" type="ORF">SOCE836_074440</name>
</gene>
<dbReference type="AlphaFoldDB" id="A0A4P2QXJ0"/>
<organism evidence="1 2">
    <name type="scientific">Sorangium cellulosum</name>
    <name type="common">Polyangium cellulosum</name>
    <dbReference type="NCBI Taxonomy" id="56"/>
    <lineage>
        <taxon>Bacteria</taxon>
        <taxon>Pseudomonadati</taxon>
        <taxon>Myxococcota</taxon>
        <taxon>Polyangia</taxon>
        <taxon>Polyangiales</taxon>
        <taxon>Polyangiaceae</taxon>
        <taxon>Sorangium</taxon>
    </lineage>
</organism>
<accession>A0A4P2QXJ0</accession>